<evidence type="ECO:0000313" key="5">
    <source>
        <dbReference type="Proteomes" id="UP001061298"/>
    </source>
</evidence>
<dbReference type="EMBL" id="CP106793">
    <property type="protein sequence ID" value="UXY17648.1"/>
    <property type="molecule type" value="Genomic_DNA"/>
</dbReference>
<dbReference type="RefSeq" id="WP_263227655.1">
    <property type="nucleotide sequence ID" value="NZ_CP106793.1"/>
</dbReference>
<protein>
    <submittedName>
        <fullName evidence="4">HPP family protein</fullName>
    </submittedName>
</protein>
<sequence>MTTPADKNGDASRRHPEASGPSYANARHNRPPSRRPPPFNARLSAGGRLLFLSTALLAATGFIGHGIGWILLTTTLGPTAYLLLAHPERAGPRVRDAVLGHASATACGLACLAAFGLWNQPSGLEQHHDTLPQIGAQALAVATTLFILTLLCAHHPPAAATGLLITSGITRPGPLLYGMLTGLAIVICGSALLAKTRWHRRHIRPGLPTSSSDSADGQPSPEATGRRSG</sequence>
<feature type="region of interest" description="Disordered" evidence="1">
    <location>
        <begin position="204"/>
        <end position="229"/>
    </location>
</feature>
<organism evidence="4 5">
    <name type="scientific">Streptomyces cynarae</name>
    <dbReference type="NCBI Taxonomy" id="2981134"/>
    <lineage>
        <taxon>Bacteria</taxon>
        <taxon>Bacillati</taxon>
        <taxon>Actinomycetota</taxon>
        <taxon>Actinomycetes</taxon>
        <taxon>Kitasatosporales</taxon>
        <taxon>Streptomycetaceae</taxon>
        <taxon>Streptomyces</taxon>
    </lineage>
</organism>
<evidence type="ECO:0000256" key="2">
    <source>
        <dbReference type="SAM" id="Phobius"/>
    </source>
</evidence>
<feature type="transmembrane region" description="Helical" evidence="2">
    <location>
        <begin position="98"/>
        <end position="118"/>
    </location>
</feature>
<reference evidence="4" key="1">
    <citation type="submission" date="2022-10" db="EMBL/GenBank/DDBJ databases">
        <authorList>
            <person name="Mo P."/>
        </authorList>
    </citation>
    <scope>NUCLEOTIDE SEQUENCE</scope>
    <source>
        <strain evidence="4">HUAS 13-4</strain>
    </source>
</reference>
<keyword evidence="2" id="KW-0472">Membrane</keyword>
<proteinExistence type="predicted"/>
<keyword evidence="2" id="KW-1133">Transmembrane helix</keyword>
<feature type="domain" description="HPP transmembrane region" evidence="3">
    <location>
        <begin position="53"/>
        <end position="196"/>
    </location>
</feature>
<evidence type="ECO:0000259" key="3">
    <source>
        <dbReference type="Pfam" id="PF04982"/>
    </source>
</evidence>
<feature type="transmembrane region" description="Helical" evidence="2">
    <location>
        <begin position="176"/>
        <end position="194"/>
    </location>
</feature>
<feature type="region of interest" description="Disordered" evidence="1">
    <location>
        <begin position="1"/>
        <end position="40"/>
    </location>
</feature>
<name>A0ABY6DV94_9ACTN</name>
<feature type="transmembrane region" description="Helical" evidence="2">
    <location>
        <begin position="49"/>
        <end position="72"/>
    </location>
</feature>
<evidence type="ECO:0000313" key="4">
    <source>
        <dbReference type="EMBL" id="UXY17648.1"/>
    </source>
</evidence>
<feature type="compositionally biased region" description="Polar residues" evidence="1">
    <location>
        <begin position="208"/>
        <end position="217"/>
    </location>
</feature>
<feature type="transmembrane region" description="Helical" evidence="2">
    <location>
        <begin position="138"/>
        <end position="156"/>
    </location>
</feature>
<dbReference type="Proteomes" id="UP001061298">
    <property type="component" value="Chromosome"/>
</dbReference>
<gene>
    <name evidence="4" type="ORF">N8I84_01920</name>
</gene>
<dbReference type="Pfam" id="PF04982">
    <property type="entry name" value="TM_HPP"/>
    <property type="match status" value="1"/>
</dbReference>
<keyword evidence="5" id="KW-1185">Reference proteome</keyword>
<keyword evidence="2" id="KW-0812">Transmembrane</keyword>
<evidence type="ECO:0000256" key="1">
    <source>
        <dbReference type="SAM" id="MobiDB-lite"/>
    </source>
</evidence>
<feature type="compositionally biased region" description="Basic and acidic residues" evidence="1">
    <location>
        <begin position="7"/>
        <end position="17"/>
    </location>
</feature>
<dbReference type="InterPro" id="IPR058581">
    <property type="entry name" value="TM_HPP"/>
</dbReference>
<accession>A0ABY6DV94</accession>